<reference evidence="1 2" key="1">
    <citation type="submission" date="2024-01" db="EMBL/GenBank/DDBJ databases">
        <title>The genomes of 5 underutilized Papilionoideae crops provide insights into root nodulation and disease resistance.</title>
        <authorList>
            <person name="Yuan L."/>
        </authorList>
    </citation>
    <scope>NUCLEOTIDE SEQUENCE [LARGE SCALE GENOMIC DNA]</scope>
    <source>
        <strain evidence="1">LY-2023</strain>
        <tissue evidence="1">Leaf</tissue>
    </source>
</reference>
<dbReference type="AlphaFoldDB" id="A0AAN9JQ03"/>
<comment type="caution">
    <text evidence="1">The sequence shown here is derived from an EMBL/GenBank/DDBJ whole genome shotgun (WGS) entry which is preliminary data.</text>
</comment>
<evidence type="ECO:0000313" key="1">
    <source>
        <dbReference type="EMBL" id="KAK7301389.1"/>
    </source>
</evidence>
<name>A0AAN9JQ03_CLITE</name>
<dbReference type="EMBL" id="JAYKXN010000003">
    <property type="protein sequence ID" value="KAK7301389.1"/>
    <property type="molecule type" value="Genomic_DNA"/>
</dbReference>
<evidence type="ECO:0000313" key="2">
    <source>
        <dbReference type="Proteomes" id="UP001359559"/>
    </source>
</evidence>
<accession>A0AAN9JQ03</accession>
<protein>
    <submittedName>
        <fullName evidence="1">Uncharacterized protein</fullName>
    </submittedName>
</protein>
<keyword evidence="2" id="KW-1185">Reference proteome</keyword>
<dbReference type="Proteomes" id="UP001359559">
    <property type="component" value="Unassembled WGS sequence"/>
</dbReference>
<sequence>MYRCVMCKGPIIKVGHADVVIALTWNAWASICPWCVLMPTGGPAFRRTMAWHNGKFLRFTLKSTNMTLITSLENTIAESNM</sequence>
<proteinExistence type="predicted"/>
<gene>
    <name evidence="1" type="ORF">RJT34_12252</name>
</gene>
<organism evidence="1 2">
    <name type="scientific">Clitoria ternatea</name>
    <name type="common">Butterfly pea</name>
    <dbReference type="NCBI Taxonomy" id="43366"/>
    <lineage>
        <taxon>Eukaryota</taxon>
        <taxon>Viridiplantae</taxon>
        <taxon>Streptophyta</taxon>
        <taxon>Embryophyta</taxon>
        <taxon>Tracheophyta</taxon>
        <taxon>Spermatophyta</taxon>
        <taxon>Magnoliopsida</taxon>
        <taxon>eudicotyledons</taxon>
        <taxon>Gunneridae</taxon>
        <taxon>Pentapetalae</taxon>
        <taxon>rosids</taxon>
        <taxon>fabids</taxon>
        <taxon>Fabales</taxon>
        <taxon>Fabaceae</taxon>
        <taxon>Papilionoideae</taxon>
        <taxon>50 kb inversion clade</taxon>
        <taxon>NPAAA clade</taxon>
        <taxon>indigoferoid/millettioid clade</taxon>
        <taxon>Phaseoleae</taxon>
        <taxon>Clitoria</taxon>
    </lineage>
</organism>